<reference evidence="13" key="1">
    <citation type="submission" date="2021-09" db="EMBL/GenBank/DDBJ databases">
        <authorList>
            <consortium name="AG Swart"/>
            <person name="Singh M."/>
            <person name="Singh A."/>
            <person name="Seah K."/>
            <person name="Emmerich C."/>
        </authorList>
    </citation>
    <scope>NUCLEOTIDE SEQUENCE</scope>
    <source>
        <strain evidence="13">ATCC30299</strain>
    </source>
</reference>
<dbReference type="PANTHER" id="PTHR48099:SF5">
    <property type="entry name" value="C-1-TETRAHYDROFOLATE SYNTHASE, CYTOPLASMIC"/>
    <property type="match status" value="1"/>
</dbReference>
<dbReference type="Pfam" id="PF02882">
    <property type="entry name" value="THF_DHG_CYH_C"/>
    <property type="match status" value="1"/>
</dbReference>
<dbReference type="InterPro" id="IPR046346">
    <property type="entry name" value="Aminoacid_DH-like_N_sf"/>
</dbReference>
<name>A0AAU9IVQ2_9CILI</name>
<dbReference type="InterPro" id="IPR020867">
    <property type="entry name" value="THF_DH/CycHdrlase_CS"/>
</dbReference>
<evidence type="ECO:0000256" key="10">
    <source>
        <dbReference type="ARBA" id="ARBA00023268"/>
    </source>
</evidence>
<keyword evidence="9" id="KW-0486">Methionine biosynthesis</keyword>
<evidence type="ECO:0000259" key="12">
    <source>
        <dbReference type="Pfam" id="PF02882"/>
    </source>
</evidence>
<dbReference type="EMBL" id="CAJZBQ010000023">
    <property type="protein sequence ID" value="CAG9319762.1"/>
    <property type="molecule type" value="Genomic_DNA"/>
</dbReference>
<evidence type="ECO:0000256" key="5">
    <source>
        <dbReference type="ARBA" id="ARBA00022801"/>
    </source>
</evidence>
<dbReference type="PROSITE" id="PS00767">
    <property type="entry name" value="THF_DHG_CYH_2"/>
    <property type="match status" value="1"/>
</dbReference>
<evidence type="ECO:0000256" key="8">
    <source>
        <dbReference type="ARBA" id="ARBA00023102"/>
    </source>
</evidence>
<keyword evidence="10" id="KW-0511">Multifunctional enzyme</keyword>
<dbReference type="GO" id="GO:0004488">
    <property type="term" value="F:methylenetetrahydrofolate dehydrogenase (NADP+) activity"/>
    <property type="evidence" value="ECO:0007669"/>
    <property type="project" value="InterPro"/>
</dbReference>
<dbReference type="InterPro" id="IPR000672">
    <property type="entry name" value="THF_DH/CycHdrlase"/>
</dbReference>
<dbReference type="GO" id="GO:0009086">
    <property type="term" value="P:methionine biosynthetic process"/>
    <property type="evidence" value="ECO:0007669"/>
    <property type="project" value="UniProtKB-KW"/>
</dbReference>
<evidence type="ECO:0000256" key="2">
    <source>
        <dbReference type="ARBA" id="ARBA00022563"/>
    </source>
</evidence>
<dbReference type="AlphaFoldDB" id="A0AAU9IVQ2"/>
<keyword evidence="5" id="KW-0378">Hydrolase</keyword>
<gene>
    <name evidence="13" type="ORF">BSTOLATCC_MIC24310</name>
</gene>
<comment type="caution">
    <text evidence="13">The sequence shown here is derived from an EMBL/GenBank/DDBJ whole genome shotgun (WGS) entry which is preliminary data.</text>
</comment>
<keyword evidence="14" id="KW-1185">Reference proteome</keyword>
<evidence type="ECO:0000259" key="11">
    <source>
        <dbReference type="Pfam" id="PF00763"/>
    </source>
</evidence>
<dbReference type="CDD" id="cd01080">
    <property type="entry name" value="NAD_bind_m-THF_DH_Cyclohyd"/>
    <property type="match status" value="1"/>
</dbReference>
<dbReference type="Gene3D" id="3.40.50.10860">
    <property type="entry name" value="Leucine Dehydrogenase, chain A, domain 1"/>
    <property type="match status" value="1"/>
</dbReference>
<dbReference type="GO" id="GO:0006164">
    <property type="term" value="P:purine nucleotide biosynthetic process"/>
    <property type="evidence" value="ECO:0007669"/>
    <property type="project" value="UniProtKB-KW"/>
</dbReference>
<dbReference type="PRINTS" id="PR00085">
    <property type="entry name" value="THFDHDRGNASE"/>
</dbReference>
<dbReference type="Gene3D" id="3.40.50.720">
    <property type="entry name" value="NAD(P)-binding Rossmann-like Domain"/>
    <property type="match status" value="1"/>
</dbReference>
<evidence type="ECO:0000313" key="13">
    <source>
        <dbReference type="EMBL" id="CAG9319762.1"/>
    </source>
</evidence>
<dbReference type="InterPro" id="IPR036291">
    <property type="entry name" value="NAD(P)-bd_dom_sf"/>
</dbReference>
<dbReference type="SUPFAM" id="SSF53223">
    <property type="entry name" value="Aminoacid dehydrogenase-like, N-terminal domain"/>
    <property type="match status" value="1"/>
</dbReference>
<sequence length="301" mass="33183">MKIWGLRRTFSFVIMDGKSISAKILNDLKDEISSLKMKNYTSSVPTLGYLVNSSNAGSFIYYKKKEKTCHSIGIDTIGYDVIGKNDISELYGHINYLNANTAVNGILVQLPIFPGANEAEILDKVSLEKDIDGLTRKNMGMLFMKNSEPLFYPCTALGVFELIKSYGINPRGLHTVIIGRSNLCGLPLFSMFQKANSTVTMCHTATQNLKQITSQADILVSAAGKANLIREDMVKDGSIVIDIGINKINTGEKSLIVGDVDYERVREKTKFITPVPGGVGPMTIAMLLKNLVKAWKRAQNF</sequence>
<dbReference type="GO" id="GO:0000105">
    <property type="term" value="P:L-histidine biosynthetic process"/>
    <property type="evidence" value="ECO:0007669"/>
    <property type="project" value="UniProtKB-KW"/>
</dbReference>
<dbReference type="PANTHER" id="PTHR48099">
    <property type="entry name" value="C-1-TETRAHYDROFOLATE SYNTHASE, CYTOPLASMIC-RELATED"/>
    <property type="match status" value="1"/>
</dbReference>
<dbReference type="GO" id="GO:0005829">
    <property type="term" value="C:cytosol"/>
    <property type="evidence" value="ECO:0007669"/>
    <property type="project" value="TreeGrafter"/>
</dbReference>
<dbReference type="InterPro" id="IPR020630">
    <property type="entry name" value="THF_DH/CycHdrlase_cat_dom"/>
</dbReference>
<feature type="domain" description="Tetrahydrofolate dehydrogenase/cyclohydrolase catalytic" evidence="11">
    <location>
        <begin position="15"/>
        <end position="132"/>
    </location>
</feature>
<comment type="pathway">
    <text evidence="1">One-carbon metabolism; tetrahydrofolate interconversion.</text>
</comment>
<dbReference type="GO" id="GO:0035999">
    <property type="term" value="P:tetrahydrofolate interconversion"/>
    <property type="evidence" value="ECO:0007669"/>
    <property type="project" value="TreeGrafter"/>
</dbReference>
<keyword evidence="4" id="KW-0658">Purine biosynthesis</keyword>
<evidence type="ECO:0000313" key="14">
    <source>
        <dbReference type="Proteomes" id="UP001162131"/>
    </source>
</evidence>
<keyword evidence="2" id="KW-0554">One-carbon metabolism</keyword>
<evidence type="ECO:0000256" key="1">
    <source>
        <dbReference type="ARBA" id="ARBA00004777"/>
    </source>
</evidence>
<dbReference type="SUPFAM" id="SSF51735">
    <property type="entry name" value="NAD(P)-binding Rossmann-fold domains"/>
    <property type="match status" value="1"/>
</dbReference>
<keyword evidence="3" id="KW-0028">Amino-acid biosynthesis</keyword>
<keyword evidence="7" id="KW-0560">Oxidoreductase</keyword>
<evidence type="ECO:0000256" key="7">
    <source>
        <dbReference type="ARBA" id="ARBA00023002"/>
    </source>
</evidence>
<dbReference type="Pfam" id="PF00763">
    <property type="entry name" value="THF_DHG_CYH"/>
    <property type="match status" value="1"/>
</dbReference>
<keyword evidence="8" id="KW-0368">Histidine biosynthesis</keyword>
<accession>A0AAU9IVQ2</accession>
<dbReference type="HAMAP" id="MF_01576">
    <property type="entry name" value="THF_DHG_CYH"/>
    <property type="match status" value="1"/>
</dbReference>
<dbReference type="Proteomes" id="UP001162131">
    <property type="component" value="Unassembled WGS sequence"/>
</dbReference>
<proteinExistence type="inferred from homology"/>
<evidence type="ECO:0000256" key="9">
    <source>
        <dbReference type="ARBA" id="ARBA00023167"/>
    </source>
</evidence>
<evidence type="ECO:0000256" key="4">
    <source>
        <dbReference type="ARBA" id="ARBA00022755"/>
    </source>
</evidence>
<feature type="domain" description="Tetrahydrofolate dehydrogenase/cyclohydrolase NAD(P)-binding" evidence="12">
    <location>
        <begin position="153"/>
        <end position="298"/>
    </location>
</feature>
<dbReference type="InterPro" id="IPR020631">
    <property type="entry name" value="THF_DH/CycHdrlase_NAD-bd_dom"/>
</dbReference>
<dbReference type="FunFam" id="3.40.50.720:FF:000094">
    <property type="entry name" value="Bifunctional protein FolD"/>
    <property type="match status" value="1"/>
</dbReference>
<protein>
    <recommendedName>
        <fullName evidence="15">Methenyltetrahydrofolate cyclohydrolase</fullName>
    </recommendedName>
</protein>
<evidence type="ECO:0000256" key="3">
    <source>
        <dbReference type="ARBA" id="ARBA00022605"/>
    </source>
</evidence>
<evidence type="ECO:0008006" key="15">
    <source>
        <dbReference type="Google" id="ProtNLM"/>
    </source>
</evidence>
<keyword evidence="6" id="KW-0521">NADP</keyword>
<evidence type="ECO:0000256" key="6">
    <source>
        <dbReference type="ARBA" id="ARBA00022857"/>
    </source>
</evidence>
<organism evidence="13 14">
    <name type="scientific">Blepharisma stoltei</name>
    <dbReference type="NCBI Taxonomy" id="1481888"/>
    <lineage>
        <taxon>Eukaryota</taxon>
        <taxon>Sar</taxon>
        <taxon>Alveolata</taxon>
        <taxon>Ciliophora</taxon>
        <taxon>Postciliodesmatophora</taxon>
        <taxon>Heterotrichea</taxon>
        <taxon>Heterotrichida</taxon>
        <taxon>Blepharismidae</taxon>
        <taxon>Blepharisma</taxon>
    </lineage>
</organism>
<dbReference type="GO" id="GO:0004477">
    <property type="term" value="F:methenyltetrahydrofolate cyclohydrolase activity"/>
    <property type="evidence" value="ECO:0007669"/>
    <property type="project" value="TreeGrafter"/>
</dbReference>